<keyword evidence="2" id="KW-1185">Reference proteome</keyword>
<dbReference type="RefSeq" id="WP_150060511.1">
    <property type="nucleotide sequence ID" value="NZ_JACHII010000001.1"/>
</dbReference>
<gene>
    <name evidence="1" type="ORF">F1188_01010</name>
</gene>
<sequence length="113" mass="13002">MQIPLQIAFDGLDHSDAVEARVRERVDKLEQYCDRITGCRVVISVHHKNVSSLHRKGEPYHVAITCKVPGEELVVRRDPKEPKAHEDINVALRDAFSTMERRVKDYTARQKVV</sequence>
<dbReference type="AlphaFoldDB" id="A0A5M6IGD7"/>
<evidence type="ECO:0000313" key="2">
    <source>
        <dbReference type="Proteomes" id="UP000324065"/>
    </source>
</evidence>
<name>A0A5M6IGD7_9PROT</name>
<accession>A0A5M6IGD7</accession>
<evidence type="ECO:0000313" key="1">
    <source>
        <dbReference type="EMBL" id="KAA5607376.1"/>
    </source>
</evidence>
<dbReference type="Gene3D" id="3.30.160.100">
    <property type="entry name" value="Ribosome hibernation promotion factor-like"/>
    <property type="match status" value="1"/>
</dbReference>
<dbReference type="OrthoDB" id="9782252at2"/>
<proteinExistence type="predicted"/>
<dbReference type="SUPFAM" id="SSF69754">
    <property type="entry name" value="Ribosome binding protein Y (YfiA homologue)"/>
    <property type="match status" value="1"/>
</dbReference>
<dbReference type="Pfam" id="PF02482">
    <property type="entry name" value="Ribosomal_S30AE"/>
    <property type="match status" value="1"/>
</dbReference>
<dbReference type="Proteomes" id="UP000324065">
    <property type="component" value="Unassembled WGS sequence"/>
</dbReference>
<reference evidence="1 2" key="1">
    <citation type="submission" date="2019-09" db="EMBL/GenBank/DDBJ databases">
        <title>Genome sequence of Roseospira marina, one of the more divergent members of the non-sulfur purple photosynthetic bacterial family, the Rhodospirillaceae.</title>
        <authorList>
            <person name="Meyer T."/>
            <person name="Kyndt J."/>
        </authorList>
    </citation>
    <scope>NUCLEOTIDE SEQUENCE [LARGE SCALE GENOMIC DNA]</scope>
    <source>
        <strain evidence="1 2">DSM 15113</strain>
    </source>
</reference>
<dbReference type="InterPro" id="IPR036567">
    <property type="entry name" value="RHF-like"/>
</dbReference>
<dbReference type="EMBL" id="VWPJ01000001">
    <property type="protein sequence ID" value="KAA5607376.1"/>
    <property type="molecule type" value="Genomic_DNA"/>
</dbReference>
<dbReference type="InterPro" id="IPR003489">
    <property type="entry name" value="RHF/RaiA"/>
</dbReference>
<organism evidence="1 2">
    <name type="scientific">Roseospira marina</name>
    <dbReference type="NCBI Taxonomy" id="140057"/>
    <lineage>
        <taxon>Bacteria</taxon>
        <taxon>Pseudomonadati</taxon>
        <taxon>Pseudomonadota</taxon>
        <taxon>Alphaproteobacteria</taxon>
        <taxon>Rhodospirillales</taxon>
        <taxon>Rhodospirillaceae</taxon>
        <taxon>Roseospira</taxon>
    </lineage>
</organism>
<comment type="caution">
    <text evidence="1">The sequence shown here is derived from an EMBL/GenBank/DDBJ whole genome shotgun (WGS) entry which is preliminary data.</text>
</comment>
<protein>
    <submittedName>
        <fullName evidence="1">Ribosome-associated translation inhibitor RaiA</fullName>
    </submittedName>
</protein>